<dbReference type="AlphaFoldDB" id="A0AA47LZ16"/>
<sequence>MSAQLQSPNFDLVVAESGPVCNHCHLRTAHRQQMDRNVKASRPGLKDRLHYVREGRSKQFDIWRVLLWIPVIVRMDDLKVLSFYPVIDKFLMEMKVRFSTETNYVLRGIPALSPKHTYFLDKQRI</sequence>
<dbReference type="EMBL" id="JAOPHQ010006698">
    <property type="protein sequence ID" value="KAK0130601.1"/>
    <property type="molecule type" value="Genomic_DNA"/>
</dbReference>
<evidence type="ECO:0000313" key="1">
    <source>
        <dbReference type="EMBL" id="KAK0130601.1"/>
    </source>
</evidence>
<proteinExistence type="predicted"/>
<keyword evidence="2" id="KW-1185">Reference proteome</keyword>
<organism evidence="1 2">
    <name type="scientific">Merluccius polli</name>
    <name type="common">Benguela hake</name>
    <name type="synonym">Merluccius cadenati</name>
    <dbReference type="NCBI Taxonomy" id="89951"/>
    <lineage>
        <taxon>Eukaryota</taxon>
        <taxon>Metazoa</taxon>
        <taxon>Chordata</taxon>
        <taxon>Craniata</taxon>
        <taxon>Vertebrata</taxon>
        <taxon>Euteleostomi</taxon>
        <taxon>Actinopterygii</taxon>
        <taxon>Neopterygii</taxon>
        <taxon>Teleostei</taxon>
        <taxon>Neoteleostei</taxon>
        <taxon>Acanthomorphata</taxon>
        <taxon>Zeiogadaria</taxon>
        <taxon>Gadariae</taxon>
        <taxon>Gadiformes</taxon>
        <taxon>Gadoidei</taxon>
        <taxon>Merlucciidae</taxon>
        <taxon>Merluccius</taxon>
    </lineage>
</organism>
<comment type="caution">
    <text evidence="1">The sequence shown here is derived from an EMBL/GenBank/DDBJ whole genome shotgun (WGS) entry which is preliminary data.</text>
</comment>
<protein>
    <submittedName>
        <fullName evidence="1">Uncharacterized protein</fullName>
    </submittedName>
</protein>
<gene>
    <name evidence="1" type="ORF">N1851_035158</name>
</gene>
<accession>A0AA47LZ16</accession>
<name>A0AA47LZ16_MERPO</name>
<dbReference type="Proteomes" id="UP001174136">
    <property type="component" value="Unassembled WGS sequence"/>
</dbReference>
<evidence type="ECO:0000313" key="2">
    <source>
        <dbReference type="Proteomes" id="UP001174136"/>
    </source>
</evidence>
<reference evidence="1" key="1">
    <citation type="journal article" date="2023" name="Front. Mar. Sci.">
        <title>A new Merluccius polli reference genome to investigate the effects of global change in West African waters.</title>
        <authorList>
            <person name="Mateo J.L."/>
            <person name="Blanco-Fernandez C."/>
            <person name="Garcia-Vazquez E."/>
            <person name="Machado-Schiaffino G."/>
        </authorList>
    </citation>
    <scope>NUCLEOTIDE SEQUENCE</scope>
    <source>
        <strain evidence="1">C29</strain>
        <tissue evidence="1">Fin</tissue>
    </source>
</reference>